<feature type="compositionally biased region" description="Basic residues" evidence="1">
    <location>
        <begin position="115"/>
        <end position="124"/>
    </location>
</feature>
<dbReference type="AlphaFoldDB" id="A0A4Z2C146"/>
<dbReference type="EMBL" id="SWLE01000007">
    <property type="protein sequence ID" value="TNM98123.1"/>
    <property type="molecule type" value="Genomic_DNA"/>
</dbReference>
<gene>
    <name evidence="2" type="ORF">fugu_014369</name>
</gene>
<protein>
    <submittedName>
        <fullName evidence="2">Uncharacterized protein</fullName>
    </submittedName>
</protein>
<keyword evidence="3" id="KW-1185">Reference proteome</keyword>
<evidence type="ECO:0000313" key="3">
    <source>
        <dbReference type="Proteomes" id="UP000516260"/>
    </source>
</evidence>
<reference evidence="2 3" key="1">
    <citation type="submission" date="2019-04" db="EMBL/GenBank/DDBJ databases">
        <title>The sequence and de novo assembly of Takifugu bimaculatus genome using PacBio and Hi-C technologies.</title>
        <authorList>
            <person name="Xu P."/>
            <person name="Liu B."/>
            <person name="Zhou Z."/>
        </authorList>
    </citation>
    <scope>NUCLEOTIDE SEQUENCE [LARGE SCALE GENOMIC DNA]</scope>
    <source>
        <strain evidence="2">TB-2018</strain>
        <tissue evidence="2">Muscle</tissue>
    </source>
</reference>
<proteinExistence type="predicted"/>
<evidence type="ECO:0000256" key="1">
    <source>
        <dbReference type="SAM" id="MobiDB-lite"/>
    </source>
</evidence>
<comment type="caution">
    <text evidence="2">The sequence shown here is derived from an EMBL/GenBank/DDBJ whole genome shotgun (WGS) entry which is preliminary data.</text>
</comment>
<feature type="compositionally biased region" description="Basic and acidic residues" evidence="1">
    <location>
        <begin position="15"/>
        <end position="44"/>
    </location>
</feature>
<accession>A0A4Z2C146</accession>
<feature type="compositionally biased region" description="Basic and acidic residues" evidence="1">
    <location>
        <begin position="51"/>
        <end position="60"/>
    </location>
</feature>
<feature type="region of interest" description="Disordered" evidence="1">
    <location>
        <begin position="107"/>
        <end position="136"/>
    </location>
</feature>
<organism evidence="2 3">
    <name type="scientific">Takifugu bimaculatus</name>
    <dbReference type="NCBI Taxonomy" id="433685"/>
    <lineage>
        <taxon>Eukaryota</taxon>
        <taxon>Metazoa</taxon>
        <taxon>Chordata</taxon>
        <taxon>Craniata</taxon>
        <taxon>Vertebrata</taxon>
        <taxon>Euteleostomi</taxon>
        <taxon>Actinopterygii</taxon>
        <taxon>Neopterygii</taxon>
        <taxon>Teleostei</taxon>
        <taxon>Neoteleostei</taxon>
        <taxon>Acanthomorphata</taxon>
        <taxon>Eupercaria</taxon>
        <taxon>Tetraodontiformes</taxon>
        <taxon>Tetradontoidea</taxon>
        <taxon>Tetraodontidae</taxon>
        <taxon>Takifugu</taxon>
    </lineage>
</organism>
<feature type="region of interest" description="Disordered" evidence="1">
    <location>
        <begin position="15"/>
        <end position="75"/>
    </location>
</feature>
<name>A0A4Z2C146_9TELE</name>
<sequence>MRLLSWFSVTREENFMRKEEEERGRKRKKGEERGRKRKKEEERGRKRKREATRQMSDKWRGSRKQGGVPASFVGHLDLRPGVCQRGGSFLPAFRRDAVGAELFILGVNDGGSKNRSGHRCRPLNRRFSDPTDAAPA</sequence>
<dbReference type="Proteomes" id="UP000516260">
    <property type="component" value="Chromosome 15"/>
</dbReference>
<evidence type="ECO:0000313" key="2">
    <source>
        <dbReference type="EMBL" id="TNM98123.1"/>
    </source>
</evidence>